<dbReference type="AlphaFoldDB" id="A0A4Y2K6B4"/>
<evidence type="ECO:0000256" key="1">
    <source>
        <dbReference type="SAM" id="MobiDB-lite"/>
    </source>
</evidence>
<accession>A0A4Y2K6B4</accession>
<reference evidence="2 3" key="1">
    <citation type="journal article" date="2019" name="Sci. Rep.">
        <title>Orb-weaving spider Araneus ventricosus genome elucidates the spidroin gene catalogue.</title>
        <authorList>
            <person name="Kono N."/>
            <person name="Nakamura H."/>
            <person name="Ohtoshi R."/>
            <person name="Moran D.A.P."/>
            <person name="Shinohara A."/>
            <person name="Yoshida Y."/>
            <person name="Fujiwara M."/>
            <person name="Mori M."/>
            <person name="Tomita M."/>
            <person name="Arakawa K."/>
        </authorList>
    </citation>
    <scope>NUCLEOTIDE SEQUENCE [LARGE SCALE GENOMIC DNA]</scope>
</reference>
<dbReference type="EMBL" id="BGPR01113519">
    <property type="protein sequence ID" value="GBM98273.1"/>
    <property type="molecule type" value="Genomic_DNA"/>
</dbReference>
<dbReference type="OrthoDB" id="6117674at2759"/>
<evidence type="ECO:0000313" key="3">
    <source>
        <dbReference type="Proteomes" id="UP000499080"/>
    </source>
</evidence>
<proteinExistence type="predicted"/>
<gene>
    <name evidence="2" type="ORF">AVEN_112528_1</name>
</gene>
<comment type="caution">
    <text evidence="2">The sequence shown here is derived from an EMBL/GenBank/DDBJ whole genome shotgun (WGS) entry which is preliminary data.</text>
</comment>
<name>A0A4Y2K6B4_ARAVE</name>
<feature type="region of interest" description="Disordered" evidence="1">
    <location>
        <begin position="56"/>
        <end position="87"/>
    </location>
</feature>
<organism evidence="2 3">
    <name type="scientific">Araneus ventricosus</name>
    <name type="common">Orbweaver spider</name>
    <name type="synonym">Epeira ventricosa</name>
    <dbReference type="NCBI Taxonomy" id="182803"/>
    <lineage>
        <taxon>Eukaryota</taxon>
        <taxon>Metazoa</taxon>
        <taxon>Ecdysozoa</taxon>
        <taxon>Arthropoda</taxon>
        <taxon>Chelicerata</taxon>
        <taxon>Arachnida</taxon>
        <taxon>Araneae</taxon>
        <taxon>Araneomorphae</taxon>
        <taxon>Entelegynae</taxon>
        <taxon>Araneoidea</taxon>
        <taxon>Araneidae</taxon>
        <taxon>Araneus</taxon>
    </lineage>
</organism>
<dbReference type="Proteomes" id="UP000499080">
    <property type="component" value="Unassembled WGS sequence"/>
</dbReference>
<evidence type="ECO:0000313" key="2">
    <source>
        <dbReference type="EMBL" id="GBM98273.1"/>
    </source>
</evidence>
<keyword evidence="3" id="KW-1185">Reference proteome</keyword>
<feature type="compositionally biased region" description="Polar residues" evidence="1">
    <location>
        <begin position="58"/>
        <end position="77"/>
    </location>
</feature>
<protein>
    <submittedName>
        <fullName evidence="2">Uncharacterized protein</fullName>
    </submittedName>
</protein>
<sequence length="87" mass="10071">MLRTFSCVRTWSSGRYNNPMIAPFKVLARKPKFFQLQIGLQKKWISIDRLKPAHILSDPTTESRPSWSSPVMSTTTRSGRRVRPSHL</sequence>
<feature type="compositionally biased region" description="Basic residues" evidence="1">
    <location>
        <begin position="78"/>
        <end position="87"/>
    </location>
</feature>